<sequence>MIPVKSPQKPEAQPEVQPVKQEARNKDLAPFLPLAVKEKATAKDIIVPTSTVLINNTPLNEYFTNIADRERVIRPFKVAGLLGAFNVFAIARGGGTTGQAGAVSLGVAKGLAAHVPDVEFILRKAKLMRRDPRMVERKKTGLAKARKAYTWVKR</sequence>
<gene>
    <name evidence="1" type="ORF">NM688_g3504</name>
</gene>
<organism evidence="1 2">
    <name type="scientific">Phlebia brevispora</name>
    <dbReference type="NCBI Taxonomy" id="194682"/>
    <lineage>
        <taxon>Eukaryota</taxon>
        <taxon>Fungi</taxon>
        <taxon>Dikarya</taxon>
        <taxon>Basidiomycota</taxon>
        <taxon>Agaricomycotina</taxon>
        <taxon>Agaricomycetes</taxon>
        <taxon>Polyporales</taxon>
        <taxon>Meruliaceae</taxon>
        <taxon>Phlebia</taxon>
    </lineage>
</organism>
<evidence type="ECO:0000313" key="2">
    <source>
        <dbReference type="Proteomes" id="UP001148662"/>
    </source>
</evidence>
<evidence type="ECO:0000313" key="1">
    <source>
        <dbReference type="EMBL" id="KAJ3553641.1"/>
    </source>
</evidence>
<proteinExistence type="predicted"/>
<accession>A0ACC1T682</accession>
<protein>
    <submittedName>
        <fullName evidence="1">Uncharacterized protein</fullName>
    </submittedName>
</protein>
<keyword evidence="2" id="KW-1185">Reference proteome</keyword>
<reference evidence="1" key="1">
    <citation type="submission" date="2022-07" db="EMBL/GenBank/DDBJ databases">
        <title>Genome Sequence of Phlebia brevispora.</title>
        <authorList>
            <person name="Buettner E."/>
        </authorList>
    </citation>
    <scope>NUCLEOTIDE SEQUENCE</scope>
    <source>
        <strain evidence="1">MPL23</strain>
    </source>
</reference>
<dbReference type="EMBL" id="JANHOG010000516">
    <property type="protein sequence ID" value="KAJ3553641.1"/>
    <property type="molecule type" value="Genomic_DNA"/>
</dbReference>
<name>A0ACC1T682_9APHY</name>
<dbReference type="Proteomes" id="UP001148662">
    <property type="component" value="Unassembled WGS sequence"/>
</dbReference>
<comment type="caution">
    <text evidence="1">The sequence shown here is derived from an EMBL/GenBank/DDBJ whole genome shotgun (WGS) entry which is preliminary data.</text>
</comment>